<dbReference type="InterPro" id="IPR001262">
    <property type="entry name" value="Hyperglycemic2"/>
</dbReference>
<evidence type="ECO:0000256" key="6">
    <source>
        <dbReference type="ARBA" id="ARBA00023320"/>
    </source>
</evidence>
<evidence type="ECO:0000256" key="1">
    <source>
        <dbReference type="ARBA" id="ARBA00004613"/>
    </source>
</evidence>
<dbReference type="InterPro" id="IPR031098">
    <property type="entry name" value="Crust_neurohorm"/>
</dbReference>
<comment type="subcellular location">
    <subcellularLocation>
        <location evidence="1">Secreted</location>
    </subcellularLocation>
</comment>
<keyword evidence="9" id="KW-0812">Transmembrane</keyword>
<evidence type="ECO:0000256" key="8">
    <source>
        <dbReference type="SAM" id="MobiDB-lite"/>
    </source>
</evidence>
<dbReference type="GO" id="GO:0005576">
    <property type="term" value="C:extracellular region"/>
    <property type="evidence" value="ECO:0007669"/>
    <property type="project" value="UniProtKB-SubCell"/>
</dbReference>
<feature type="region of interest" description="Disordered" evidence="8">
    <location>
        <begin position="1"/>
        <end position="48"/>
    </location>
</feature>
<dbReference type="PROSITE" id="PS01250">
    <property type="entry name" value="CHH_MIH_GIH"/>
    <property type="match status" value="1"/>
</dbReference>
<dbReference type="InterPro" id="IPR018251">
    <property type="entry name" value="Crust_neurhormone_CS"/>
</dbReference>
<keyword evidence="9" id="KW-1133">Transmembrane helix</keyword>
<dbReference type="PRINTS" id="PR00550">
    <property type="entry name" value="HYPRGLYCEMIC"/>
</dbReference>
<evidence type="ECO:0000256" key="3">
    <source>
        <dbReference type="ARBA" id="ARBA00022525"/>
    </source>
</evidence>
<dbReference type="Gene3D" id="1.10.2010.10">
    <property type="entry name" value="Crustacean CHH/MIH/GIH neurohormone"/>
    <property type="match status" value="1"/>
</dbReference>
<comment type="similarity">
    <text evidence="2">Belongs to the arthropod CHH/MIH/GIH/VIH hormone family.</text>
</comment>
<accession>A0AAE1Q2S9</accession>
<keyword evidence="6" id="KW-0527">Neuropeptide</keyword>
<dbReference type="SUPFAM" id="SSF81778">
    <property type="entry name" value="Crustacean CHH/MIH/GIH neurohormone"/>
    <property type="match status" value="1"/>
</dbReference>
<proteinExistence type="inferred from homology"/>
<dbReference type="Pfam" id="PF01147">
    <property type="entry name" value="Crust_neurohorm"/>
    <property type="match status" value="1"/>
</dbReference>
<sequence>MEERQRGKVEGEREGGDKEEKWREKEKEGTKIGKEKEGGREKRNSPVLDKTVAPLPCVLLLPSNPPPHPIHPTHPTRSVQETGEIRPGRVMMVMARANQQQQQQQRRRRGQVQPFLAQRLVVVLVLVLLMLCVCVSGAAGDMWEISDGGCPGRIGNRDIYDEVNQVCSDCSNVFRDTRLFRKCRRNCFFNDEFMMCLRVTERMDELETFLGLISQLNAGRK</sequence>
<keyword evidence="3" id="KW-0964">Secreted</keyword>
<keyword evidence="5 7" id="KW-1015">Disulfide bond</keyword>
<keyword evidence="11" id="KW-1185">Reference proteome</keyword>
<feature type="disulfide bond" evidence="7">
    <location>
        <begin position="170"/>
        <end position="196"/>
    </location>
</feature>
<organism evidence="10 11">
    <name type="scientific">Petrolisthes manimaculis</name>
    <dbReference type="NCBI Taxonomy" id="1843537"/>
    <lineage>
        <taxon>Eukaryota</taxon>
        <taxon>Metazoa</taxon>
        <taxon>Ecdysozoa</taxon>
        <taxon>Arthropoda</taxon>
        <taxon>Crustacea</taxon>
        <taxon>Multicrustacea</taxon>
        <taxon>Malacostraca</taxon>
        <taxon>Eumalacostraca</taxon>
        <taxon>Eucarida</taxon>
        <taxon>Decapoda</taxon>
        <taxon>Pleocyemata</taxon>
        <taxon>Anomura</taxon>
        <taxon>Galatheoidea</taxon>
        <taxon>Porcellanidae</taxon>
        <taxon>Petrolisthes</taxon>
    </lineage>
</organism>
<comment type="caution">
    <text evidence="10">The sequence shown here is derived from an EMBL/GenBank/DDBJ whole genome shotgun (WGS) entry which is preliminary data.</text>
</comment>
<reference evidence="10" key="1">
    <citation type="submission" date="2023-11" db="EMBL/GenBank/DDBJ databases">
        <title>Genome assemblies of two species of porcelain crab, Petrolisthes cinctipes and Petrolisthes manimaculis (Anomura: Porcellanidae).</title>
        <authorList>
            <person name="Angst P."/>
        </authorList>
    </citation>
    <scope>NUCLEOTIDE SEQUENCE</scope>
    <source>
        <strain evidence="10">PB745_02</strain>
        <tissue evidence="10">Gill</tissue>
    </source>
</reference>
<dbReference type="GO" id="GO:0007218">
    <property type="term" value="P:neuropeptide signaling pathway"/>
    <property type="evidence" value="ECO:0007669"/>
    <property type="project" value="UniProtKB-KW"/>
</dbReference>
<dbReference type="Proteomes" id="UP001292094">
    <property type="component" value="Unassembled WGS sequence"/>
</dbReference>
<dbReference type="GO" id="GO:0005184">
    <property type="term" value="F:neuropeptide hormone activity"/>
    <property type="evidence" value="ECO:0007669"/>
    <property type="project" value="InterPro"/>
</dbReference>
<evidence type="ECO:0000256" key="4">
    <source>
        <dbReference type="ARBA" id="ARBA00022702"/>
    </source>
</evidence>
<keyword evidence="9" id="KW-0472">Membrane</keyword>
<feature type="disulfide bond" evidence="7">
    <location>
        <begin position="150"/>
        <end position="187"/>
    </location>
</feature>
<dbReference type="EMBL" id="JAWZYT010000768">
    <property type="protein sequence ID" value="KAK4319260.1"/>
    <property type="molecule type" value="Genomic_DNA"/>
</dbReference>
<evidence type="ECO:0000256" key="5">
    <source>
        <dbReference type="ARBA" id="ARBA00023157"/>
    </source>
</evidence>
<evidence type="ECO:0000256" key="9">
    <source>
        <dbReference type="SAM" id="Phobius"/>
    </source>
</evidence>
<keyword evidence="4" id="KW-0372">Hormone</keyword>
<dbReference type="InterPro" id="IPR001166">
    <property type="entry name" value="Hyperglycemic"/>
</dbReference>
<feature type="disulfide bond" evidence="7">
    <location>
        <begin position="167"/>
        <end position="183"/>
    </location>
</feature>
<feature type="compositionally biased region" description="Basic and acidic residues" evidence="8">
    <location>
        <begin position="1"/>
        <end position="44"/>
    </location>
</feature>
<gene>
    <name evidence="10" type="ORF">Pmani_009798</name>
</gene>
<evidence type="ECO:0000313" key="10">
    <source>
        <dbReference type="EMBL" id="KAK4319260.1"/>
    </source>
</evidence>
<evidence type="ECO:0000313" key="11">
    <source>
        <dbReference type="Proteomes" id="UP001292094"/>
    </source>
</evidence>
<feature type="transmembrane region" description="Helical" evidence="9">
    <location>
        <begin position="116"/>
        <end position="139"/>
    </location>
</feature>
<name>A0AAE1Q2S9_9EUCA</name>
<evidence type="ECO:0000256" key="2">
    <source>
        <dbReference type="ARBA" id="ARBA00005447"/>
    </source>
</evidence>
<dbReference type="AlphaFoldDB" id="A0AAE1Q2S9"/>
<protein>
    <submittedName>
        <fullName evidence="10">Uncharacterized protein</fullName>
    </submittedName>
</protein>
<dbReference type="InterPro" id="IPR035957">
    <property type="entry name" value="Crust_neurohorm_sf"/>
</dbReference>
<evidence type="ECO:0000256" key="7">
    <source>
        <dbReference type="PIRSR" id="PIRSR631098-51"/>
    </source>
</evidence>
<dbReference type="PRINTS" id="PR00549">
    <property type="entry name" value="HYPRGLYCEMC2"/>
</dbReference>